<dbReference type="InterPro" id="IPR009053">
    <property type="entry name" value="Prefoldin"/>
</dbReference>
<dbReference type="CDD" id="cd23157">
    <property type="entry name" value="Prefoldin_5"/>
    <property type="match status" value="1"/>
</dbReference>
<dbReference type="GO" id="GO:0005737">
    <property type="term" value="C:cytoplasm"/>
    <property type="evidence" value="ECO:0007669"/>
    <property type="project" value="TreeGrafter"/>
</dbReference>
<evidence type="ECO:0000256" key="1">
    <source>
        <dbReference type="ARBA" id="ARBA00010048"/>
    </source>
</evidence>
<evidence type="ECO:0000313" key="5">
    <source>
        <dbReference type="Proteomes" id="UP000812966"/>
    </source>
</evidence>
<keyword evidence="2" id="KW-0143">Chaperone</keyword>
<dbReference type="Proteomes" id="UP000812966">
    <property type="component" value="Unassembled WGS sequence"/>
</dbReference>
<dbReference type="EMBL" id="JABELV010000084">
    <property type="protein sequence ID" value="KAG7531702.1"/>
    <property type="molecule type" value="Genomic_DNA"/>
</dbReference>
<organism evidence="4 5">
    <name type="scientific">Filobasidium floriforme</name>
    <dbReference type="NCBI Taxonomy" id="5210"/>
    <lineage>
        <taxon>Eukaryota</taxon>
        <taxon>Fungi</taxon>
        <taxon>Dikarya</taxon>
        <taxon>Basidiomycota</taxon>
        <taxon>Agaricomycotina</taxon>
        <taxon>Tremellomycetes</taxon>
        <taxon>Filobasidiales</taxon>
        <taxon>Filobasidiaceae</taxon>
        <taxon>Filobasidium</taxon>
    </lineage>
</organism>
<accession>A0A8K0JLF2</accession>
<comment type="similarity">
    <text evidence="1">Belongs to the prefoldin subunit alpha family.</text>
</comment>
<protein>
    <recommendedName>
        <fullName evidence="6">Prefoldin subunit 5</fullName>
    </recommendedName>
</protein>
<dbReference type="InterPro" id="IPR011599">
    <property type="entry name" value="PFD_alpha_archaea"/>
</dbReference>
<dbReference type="PANTHER" id="PTHR12674">
    <property type="entry name" value="PREFOLDIN SUBUNIT 5"/>
    <property type="match status" value="1"/>
</dbReference>
<evidence type="ECO:0008006" key="6">
    <source>
        <dbReference type="Google" id="ProtNLM"/>
    </source>
</evidence>
<dbReference type="FunFam" id="1.10.287.370:FF:000004">
    <property type="entry name" value="Probable prefoldin subunit 5"/>
    <property type="match status" value="1"/>
</dbReference>
<dbReference type="PANTHER" id="PTHR12674:SF2">
    <property type="entry name" value="PREFOLDIN SUBUNIT 5"/>
    <property type="match status" value="1"/>
</dbReference>
<dbReference type="GO" id="GO:1990115">
    <property type="term" value="P:RNA polymerase III assembly"/>
    <property type="evidence" value="ECO:0007669"/>
    <property type="project" value="TreeGrafter"/>
</dbReference>
<dbReference type="Gene3D" id="1.10.287.370">
    <property type="match status" value="1"/>
</dbReference>
<name>A0A8K0JLF2_9TREE</name>
<dbReference type="OrthoDB" id="10267474at2759"/>
<dbReference type="AlphaFoldDB" id="A0A8K0JLF2"/>
<comment type="caution">
    <text evidence="4">The sequence shown here is derived from an EMBL/GenBank/DDBJ whole genome shotgun (WGS) entry which is preliminary data.</text>
</comment>
<proteinExistence type="inferred from homology"/>
<evidence type="ECO:0000256" key="2">
    <source>
        <dbReference type="ARBA" id="ARBA00023186"/>
    </source>
</evidence>
<dbReference type="GO" id="GO:0006457">
    <property type="term" value="P:protein folding"/>
    <property type="evidence" value="ECO:0007669"/>
    <property type="project" value="InterPro"/>
</dbReference>
<evidence type="ECO:0000256" key="3">
    <source>
        <dbReference type="SAM" id="Coils"/>
    </source>
</evidence>
<feature type="coiled-coil region" evidence="3">
    <location>
        <begin position="101"/>
        <end position="128"/>
    </location>
</feature>
<keyword evidence="5" id="KW-1185">Reference proteome</keyword>
<gene>
    <name evidence="4" type="ORF">FFLO_04144</name>
</gene>
<dbReference type="GO" id="GO:1990114">
    <property type="term" value="P:RNA polymerase II core complex assembly"/>
    <property type="evidence" value="ECO:0007669"/>
    <property type="project" value="TreeGrafter"/>
</dbReference>
<dbReference type="GO" id="GO:1990113">
    <property type="term" value="P:RNA polymerase I assembly"/>
    <property type="evidence" value="ECO:0007669"/>
    <property type="project" value="TreeGrafter"/>
</dbReference>
<keyword evidence="3" id="KW-0175">Coiled coil</keyword>
<dbReference type="GO" id="GO:0051082">
    <property type="term" value="F:unfolded protein binding"/>
    <property type="evidence" value="ECO:0007669"/>
    <property type="project" value="InterPro"/>
</dbReference>
<dbReference type="NCBIfam" id="TIGR00293">
    <property type="entry name" value="prefoldin subunit alpha"/>
    <property type="match status" value="1"/>
</dbReference>
<evidence type="ECO:0000313" key="4">
    <source>
        <dbReference type="EMBL" id="KAG7531702.1"/>
    </source>
</evidence>
<dbReference type="InterPro" id="IPR004127">
    <property type="entry name" value="Prefoldin_subunit_alpha"/>
</dbReference>
<dbReference type="GO" id="GO:0016272">
    <property type="term" value="C:prefoldin complex"/>
    <property type="evidence" value="ECO:0007669"/>
    <property type="project" value="InterPro"/>
</dbReference>
<reference evidence="4" key="1">
    <citation type="submission" date="2020-04" db="EMBL/GenBank/DDBJ databases">
        <title>Analysis of mating type loci in Filobasidium floriforme.</title>
        <authorList>
            <person name="Nowrousian M."/>
        </authorList>
    </citation>
    <scope>NUCLEOTIDE SEQUENCE</scope>
    <source>
        <strain evidence="4">CBS 6242</strain>
    </source>
</reference>
<dbReference type="Pfam" id="PF02996">
    <property type="entry name" value="Prefoldin"/>
    <property type="match status" value="1"/>
</dbReference>
<sequence length="151" mass="16923">MAEKQISLGDLNSAQLQEVKRQLEEEIEHLSTSFGSLRSAQAKYRSCANDVQEMKPSTKGKSMLVPLTSSLYVPGRITDPEHVVVDIGTGYYVKKTRQEAISLYTSKVKFVQENLDKLQATIERKQDNLQSCVGILQMKMQEERQQGGVSA</sequence>
<dbReference type="SUPFAM" id="SSF46579">
    <property type="entry name" value="Prefoldin"/>
    <property type="match status" value="1"/>
</dbReference>